<protein>
    <submittedName>
        <fullName evidence="5">Aldo/keto reductase</fullName>
    </submittedName>
</protein>
<dbReference type="PROSITE" id="PS51379">
    <property type="entry name" value="4FE4S_FER_2"/>
    <property type="match status" value="1"/>
</dbReference>
<name>A0A7X2XF58_9FIRM</name>
<dbReference type="SUPFAM" id="SSF51430">
    <property type="entry name" value="NAD(P)-linked oxidoreductase"/>
    <property type="match status" value="1"/>
</dbReference>
<evidence type="ECO:0000256" key="3">
    <source>
        <dbReference type="ARBA" id="ARBA00023014"/>
    </source>
</evidence>
<dbReference type="InterPro" id="IPR023210">
    <property type="entry name" value="NADP_OxRdtase_dom"/>
</dbReference>
<dbReference type="EMBL" id="WNBW01000002">
    <property type="protein sequence ID" value="MTU03637.1"/>
    <property type="molecule type" value="Genomic_DNA"/>
</dbReference>
<dbReference type="Gene3D" id="3.20.20.100">
    <property type="entry name" value="NADP-dependent oxidoreductase domain"/>
    <property type="match status" value="1"/>
</dbReference>
<dbReference type="Pfam" id="PF00248">
    <property type="entry name" value="Aldo_ket_red"/>
    <property type="match status" value="1"/>
</dbReference>
<dbReference type="Pfam" id="PF13534">
    <property type="entry name" value="Fer4_17"/>
    <property type="match status" value="1"/>
</dbReference>
<dbReference type="RefSeq" id="WP_155163779.1">
    <property type="nucleotide sequence ID" value="NZ_WNBG01000002.1"/>
</dbReference>
<dbReference type="PANTHER" id="PTHR43312">
    <property type="entry name" value="D-THREO-ALDOSE 1-DEHYDROGENASE"/>
    <property type="match status" value="1"/>
</dbReference>
<dbReference type="CDD" id="cd19100">
    <property type="entry name" value="AKR_unchar"/>
    <property type="match status" value="1"/>
</dbReference>
<dbReference type="GO" id="GO:0051536">
    <property type="term" value="F:iron-sulfur cluster binding"/>
    <property type="evidence" value="ECO:0007669"/>
    <property type="project" value="UniProtKB-KW"/>
</dbReference>
<evidence type="ECO:0000259" key="4">
    <source>
        <dbReference type="PROSITE" id="PS51379"/>
    </source>
</evidence>
<evidence type="ECO:0000313" key="7">
    <source>
        <dbReference type="Proteomes" id="UP000443070"/>
    </source>
</evidence>
<dbReference type="InterPro" id="IPR017900">
    <property type="entry name" value="4Fe4S_Fe_S_CS"/>
</dbReference>
<reference evidence="7 8" key="1">
    <citation type="journal article" date="2019" name="Nat. Med.">
        <title>A library of human gut bacterial isolates paired with longitudinal multiomics data enables mechanistic microbiome research.</title>
        <authorList>
            <person name="Poyet M."/>
            <person name="Groussin M."/>
            <person name="Gibbons S.M."/>
            <person name="Avila-Pacheco J."/>
            <person name="Jiang X."/>
            <person name="Kearney S.M."/>
            <person name="Perrotta A.R."/>
            <person name="Berdy B."/>
            <person name="Zhao S."/>
            <person name="Lieberman T.D."/>
            <person name="Swanson P.K."/>
            <person name="Smith M."/>
            <person name="Roesemann S."/>
            <person name="Alexander J.E."/>
            <person name="Rich S.A."/>
            <person name="Livny J."/>
            <person name="Vlamakis H."/>
            <person name="Clish C."/>
            <person name="Bullock K."/>
            <person name="Deik A."/>
            <person name="Scott J."/>
            <person name="Pierce K.A."/>
            <person name="Xavier R.J."/>
            <person name="Alm E.J."/>
        </authorList>
    </citation>
    <scope>NUCLEOTIDE SEQUENCE [LARGE SCALE GENOMIC DNA]</scope>
    <source>
        <strain evidence="5 8">BIOML-A13</strain>
        <strain evidence="6 7">BIOML-A3</strain>
    </source>
</reference>
<comment type="caution">
    <text evidence="5">The sequence shown here is derived from an EMBL/GenBank/DDBJ whole genome shotgun (WGS) entry which is preliminary data.</text>
</comment>
<keyword evidence="7" id="KW-1185">Reference proteome</keyword>
<dbReference type="InterPro" id="IPR017896">
    <property type="entry name" value="4Fe4S_Fe-S-bd"/>
</dbReference>
<dbReference type="AlphaFoldDB" id="A0A7X2XF58"/>
<evidence type="ECO:0000313" key="8">
    <source>
        <dbReference type="Proteomes" id="UP000484547"/>
    </source>
</evidence>
<sequence length="382" mass="42049">MEYRELGRTGIKVSVIALGCEGFVANEGALTEQLLNAAEQGGINCIDLYAPQPEMRSRLGKWLRGRRGKFVLQAHLCTVWQEGQYKRTREIGEVKASFEDLLTRLATDYIDIGMIHYVDSLEDWEAVAGGPVMAYAREMQAQGKIRYIGLSSHNPAAAMQSVQSGLIDVLMFSVNPCYDLQPANEDCYALWDGKNYDRQLVNMDPEREALYETCSRLGVAITVMKAFGGGDLLDEELSPAGKALTVNQCLHYALTRPGVAAVMSGAHTVDELEKCLEYTTAADVEKDYAAAFAALPKISWEGHCMYCGHCAPCPQGIDVAAVTKFLNLTKAQNSVPETVREHYAALRHHAGECVKCGACEKRCPFKVTVIQNMQEAVKVFGM</sequence>
<proteinExistence type="predicted"/>
<keyword evidence="3" id="KW-0411">Iron-sulfur</keyword>
<evidence type="ECO:0000256" key="2">
    <source>
        <dbReference type="ARBA" id="ARBA00023004"/>
    </source>
</evidence>
<dbReference type="InterPro" id="IPR036812">
    <property type="entry name" value="NAD(P)_OxRdtase_dom_sf"/>
</dbReference>
<dbReference type="InterPro" id="IPR053135">
    <property type="entry name" value="AKR2_Oxidoreductase"/>
</dbReference>
<feature type="domain" description="4Fe-4S ferredoxin-type" evidence="4">
    <location>
        <begin position="344"/>
        <end position="373"/>
    </location>
</feature>
<keyword evidence="1" id="KW-0479">Metal-binding</keyword>
<organism evidence="5 8">
    <name type="scientific">Phascolarctobacterium faecium</name>
    <dbReference type="NCBI Taxonomy" id="33025"/>
    <lineage>
        <taxon>Bacteria</taxon>
        <taxon>Bacillati</taxon>
        <taxon>Bacillota</taxon>
        <taxon>Negativicutes</taxon>
        <taxon>Acidaminococcales</taxon>
        <taxon>Acidaminococcaceae</taxon>
        <taxon>Phascolarctobacterium</taxon>
    </lineage>
</organism>
<dbReference type="GO" id="GO:0046872">
    <property type="term" value="F:metal ion binding"/>
    <property type="evidence" value="ECO:0007669"/>
    <property type="project" value="UniProtKB-KW"/>
</dbReference>
<dbReference type="EMBL" id="WNBM01000002">
    <property type="protein sequence ID" value="MTT75575.1"/>
    <property type="molecule type" value="Genomic_DNA"/>
</dbReference>
<dbReference type="Proteomes" id="UP000443070">
    <property type="component" value="Unassembled WGS sequence"/>
</dbReference>
<accession>A0A7X2XF58</accession>
<keyword evidence="2" id="KW-0408">Iron</keyword>
<dbReference type="PANTHER" id="PTHR43312:SF1">
    <property type="entry name" value="NADP-DEPENDENT OXIDOREDUCTASE DOMAIN-CONTAINING PROTEIN"/>
    <property type="match status" value="1"/>
</dbReference>
<evidence type="ECO:0000256" key="1">
    <source>
        <dbReference type="ARBA" id="ARBA00022723"/>
    </source>
</evidence>
<dbReference type="OrthoDB" id="9773828at2"/>
<dbReference type="Proteomes" id="UP000484547">
    <property type="component" value="Unassembled WGS sequence"/>
</dbReference>
<dbReference type="SUPFAM" id="SSF54862">
    <property type="entry name" value="4Fe-4S ferredoxins"/>
    <property type="match status" value="1"/>
</dbReference>
<evidence type="ECO:0000313" key="6">
    <source>
        <dbReference type="EMBL" id="MTU03637.1"/>
    </source>
</evidence>
<dbReference type="PROSITE" id="PS00198">
    <property type="entry name" value="4FE4S_FER_1"/>
    <property type="match status" value="1"/>
</dbReference>
<gene>
    <name evidence="5" type="ORF">GMD11_04720</name>
    <name evidence="6" type="ORF">GMD18_04365</name>
</gene>
<evidence type="ECO:0000313" key="5">
    <source>
        <dbReference type="EMBL" id="MTT75575.1"/>
    </source>
</evidence>